<proteinExistence type="predicted"/>
<dbReference type="Proteomes" id="UP000596276">
    <property type="component" value="Chromosome 1"/>
</dbReference>
<evidence type="ECO:0000256" key="1">
    <source>
        <dbReference type="SAM" id="SignalP"/>
    </source>
</evidence>
<dbReference type="AlphaFoldDB" id="A0A7U2MNV9"/>
<accession>A0A7U2MNV9</accession>
<dbReference type="EMBL" id="CP044619">
    <property type="protein sequence ID" value="QRD87287.1"/>
    <property type="molecule type" value="Genomic_DNA"/>
</dbReference>
<sequence length="75" mass="8275">MQPATLLFLIGWMVVSWVSNALERLDAQELTRFVEGLLARNSEPVLYMIAERNSSIILYSLLGLCGAPSSGWAFG</sequence>
<feature type="chain" id="PRO_5031316107" evidence="1">
    <location>
        <begin position="22"/>
        <end position="75"/>
    </location>
</feature>
<evidence type="ECO:0000313" key="3">
    <source>
        <dbReference type="Proteomes" id="UP000596276"/>
    </source>
</evidence>
<gene>
    <name evidence="2" type="ORF">F9C07_2134718</name>
</gene>
<name>A0A7U2MNV9_ASPFN</name>
<protein>
    <submittedName>
        <fullName evidence="2">Uncharacterized protein</fullName>
    </submittedName>
</protein>
<feature type="signal peptide" evidence="1">
    <location>
        <begin position="1"/>
        <end position="21"/>
    </location>
</feature>
<reference evidence="3" key="1">
    <citation type="journal article" date="2021" name="G3 (Bethesda)">
        <title>Chromosome assembled and annotated genome sequence of Aspergillus flavus NRRL 3357.</title>
        <authorList>
            <person name="Skerker J.M."/>
            <person name="Pianalto K.M."/>
            <person name="Mondo S.J."/>
            <person name="Yang K."/>
            <person name="Arkin A.P."/>
            <person name="Keller N.P."/>
            <person name="Grigoriev I.V."/>
            <person name="Louise Glass N.L."/>
        </authorList>
    </citation>
    <scope>NUCLEOTIDE SEQUENCE [LARGE SCALE GENOMIC DNA]</scope>
    <source>
        <strain evidence="3">ATCC 200026 / FGSC A1120 / IAM 13836 / NRRL 3357 / JCM 12722 / SRRC 167</strain>
    </source>
</reference>
<keyword evidence="3" id="KW-1185">Reference proteome</keyword>
<evidence type="ECO:0000313" key="2">
    <source>
        <dbReference type="EMBL" id="QRD87287.1"/>
    </source>
</evidence>
<organism evidence="2 3">
    <name type="scientific">Aspergillus flavus (strain ATCC 200026 / FGSC A1120 / IAM 13836 / NRRL 3357 / JCM 12722 / SRRC 167)</name>
    <dbReference type="NCBI Taxonomy" id="332952"/>
    <lineage>
        <taxon>Eukaryota</taxon>
        <taxon>Fungi</taxon>
        <taxon>Dikarya</taxon>
        <taxon>Ascomycota</taxon>
        <taxon>Pezizomycotina</taxon>
        <taxon>Eurotiomycetes</taxon>
        <taxon>Eurotiomycetidae</taxon>
        <taxon>Eurotiales</taxon>
        <taxon>Aspergillaceae</taxon>
        <taxon>Aspergillus</taxon>
        <taxon>Aspergillus subgen. Circumdati</taxon>
    </lineage>
</organism>
<keyword evidence="1" id="KW-0732">Signal</keyword>
<dbReference type="VEuPathDB" id="FungiDB:F9C07_2134718"/>